<proteinExistence type="predicted"/>
<keyword evidence="1" id="KW-0812">Transmembrane</keyword>
<keyword evidence="3" id="KW-1185">Reference proteome</keyword>
<dbReference type="EMBL" id="BIFQ01000001">
    <property type="protein sequence ID" value="GCE03656.1"/>
    <property type="molecule type" value="Genomic_DNA"/>
</dbReference>
<accession>A0A401ZA23</accession>
<organism evidence="2 3">
    <name type="scientific">Dictyobacter aurantiacus</name>
    <dbReference type="NCBI Taxonomy" id="1936993"/>
    <lineage>
        <taxon>Bacteria</taxon>
        <taxon>Bacillati</taxon>
        <taxon>Chloroflexota</taxon>
        <taxon>Ktedonobacteria</taxon>
        <taxon>Ktedonobacterales</taxon>
        <taxon>Dictyobacteraceae</taxon>
        <taxon>Dictyobacter</taxon>
    </lineage>
</organism>
<gene>
    <name evidence="2" type="ORF">KDAU_09850</name>
</gene>
<keyword evidence="1" id="KW-0472">Membrane</keyword>
<evidence type="ECO:0000313" key="2">
    <source>
        <dbReference type="EMBL" id="GCE03656.1"/>
    </source>
</evidence>
<evidence type="ECO:0000313" key="3">
    <source>
        <dbReference type="Proteomes" id="UP000287224"/>
    </source>
</evidence>
<sequence>MYRSPYDLITVLTIILVSFICETISNFIRRRRHEITNRKITRRSKGKSKTQTLLDKIAKNFILH</sequence>
<evidence type="ECO:0000256" key="1">
    <source>
        <dbReference type="SAM" id="Phobius"/>
    </source>
</evidence>
<protein>
    <submittedName>
        <fullName evidence="2">Uncharacterized protein</fullName>
    </submittedName>
</protein>
<dbReference type="AlphaFoldDB" id="A0A401ZA23"/>
<dbReference type="Proteomes" id="UP000287224">
    <property type="component" value="Unassembled WGS sequence"/>
</dbReference>
<comment type="caution">
    <text evidence="2">The sequence shown here is derived from an EMBL/GenBank/DDBJ whole genome shotgun (WGS) entry which is preliminary data.</text>
</comment>
<feature type="transmembrane region" description="Helical" evidence="1">
    <location>
        <begin position="6"/>
        <end position="28"/>
    </location>
</feature>
<name>A0A401ZA23_9CHLR</name>
<reference evidence="3" key="1">
    <citation type="submission" date="2018-12" db="EMBL/GenBank/DDBJ databases">
        <title>Tengunoibacter tsumagoiensis gen. nov., sp. nov., Dictyobacter kobayashii sp. nov., D. alpinus sp. nov., and D. joshuensis sp. nov. and description of Dictyobacteraceae fam. nov. within the order Ktedonobacterales isolated from Tengu-no-mugimeshi.</title>
        <authorList>
            <person name="Wang C.M."/>
            <person name="Zheng Y."/>
            <person name="Sakai Y."/>
            <person name="Toyoda A."/>
            <person name="Minakuchi Y."/>
            <person name="Abe K."/>
            <person name="Yokota A."/>
            <person name="Yabe S."/>
        </authorList>
    </citation>
    <scope>NUCLEOTIDE SEQUENCE [LARGE SCALE GENOMIC DNA]</scope>
    <source>
        <strain evidence="3">S-27</strain>
    </source>
</reference>
<keyword evidence="1" id="KW-1133">Transmembrane helix</keyword>